<feature type="region of interest" description="Disordered" evidence="1">
    <location>
        <begin position="944"/>
        <end position="967"/>
    </location>
</feature>
<dbReference type="Pfam" id="PF11331">
    <property type="entry name" value="Zn_ribbon_12"/>
    <property type="match status" value="1"/>
</dbReference>
<evidence type="ECO:0000313" key="4">
    <source>
        <dbReference type="EMBL" id="KAK7275889.1"/>
    </source>
</evidence>
<organism evidence="4 5">
    <name type="scientific">Crotalaria pallida</name>
    <name type="common">Smooth rattlebox</name>
    <name type="synonym">Crotalaria striata</name>
    <dbReference type="NCBI Taxonomy" id="3830"/>
    <lineage>
        <taxon>Eukaryota</taxon>
        <taxon>Viridiplantae</taxon>
        <taxon>Streptophyta</taxon>
        <taxon>Embryophyta</taxon>
        <taxon>Tracheophyta</taxon>
        <taxon>Spermatophyta</taxon>
        <taxon>Magnoliopsida</taxon>
        <taxon>eudicotyledons</taxon>
        <taxon>Gunneridae</taxon>
        <taxon>Pentapetalae</taxon>
        <taxon>rosids</taxon>
        <taxon>fabids</taxon>
        <taxon>Fabales</taxon>
        <taxon>Fabaceae</taxon>
        <taxon>Papilionoideae</taxon>
        <taxon>50 kb inversion clade</taxon>
        <taxon>genistoids sensu lato</taxon>
        <taxon>core genistoids</taxon>
        <taxon>Crotalarieae</taxon>
        <taxon>Crotalaria</taxon>
    </lineage>
</organism>
<feature type="compositionally biased region" description="Polar residues" evidence="1">
    <location>
        <begin position="48"/>
        <end position="67"/>
    </location>
</feature>
<dbReference type="Proteomes" id="UP001372338">
    <property type="component" value="Unassembled WGS sequence"/>
</dbReference>
<evidence type="ECO:0000256" key="1">
    <source>
        <dbReference type="SAM" id="MobiDB-lite"/>
    </source>
</evidence>
<evidence type="ECO:0008006" key="6">
    <source>
        <dbReference type="Google" id="ProtNLM"/>
    </source>
</evidence>
<dbReference type="InterPro" id="IPR021480">
    <property type="entry name" value="Zinc_ribbon_12"/>
</dbReference>
<feature type="domain" description="Enhanced disease resistance 4-like N-terminal" evidence="3">
    <location>
        <begin position="8"/>
        <end position="41"/>
    </location>
</feature>
<dbReference type="PANTHER" id="PTHR31105">
    <property type="entry name" value="EXTRA-LARGE G-PROTEIN-LIKE"/>
    <property type="match status" value="1"/>
</dbReference>
<feature type="region of interest" description="Disordered" evidence="1">
    <location>
        <begin position="41"/>
        <end position="151"/>
    </location>
</feature>
<feature type="compositionally biased region" description="Basic and acidic residues" evidence="1">
    <location>
        <begin position="245"/>
        <end position="261"/>
    </location>
</feature>
<dbReference type="EMBL" id="JAYWIO010000003">
    <property type="protein sequence ID" value="KAK7275889.1"/>
    <property type="molecule type" value="Genomic_DNA"/>
</dbReference>
<feature type="region of interest" description="Disordered" evidence="1">
    <location>
        <begin position="173"/>
        <end position="201"/>
    </location>
</feature>
<feature type="domain" description="Probable zinc-ribbon" evidence="2">
    <location>
        <begin position="836"/>
        <end position="880"/>
    </location>
</feature>
<dbReference type="AlphaFoldDB" id="A0AAN9IEY7"/>
<dbReference type="GO" id="GO:1900150">
    <property type="term" value="P:regulation of defense response to fungus"/>
    <property type="evidence" value="ECO:0007669"/>
    <property type="project" value="InterPro"/>
</dbReference>
<name>A0AAN9IEY7_CROPI</name>
<dbReference type="PANTHER" id="PTHR31105:SF48">
    <property type="entry name" value="DUF3133 FAMILY PROTEIN"/>
    <property type="match status" value="1"/>
</dbReference>
<evidence type="ECO:0000259" key="2">
    <source>
        <dbReference type="Pfam" id="PF11331"/>
    </source>
</evidence>
<accession>A0AAN9IEY7</accession>
<evidence type="ECO:0000259" key="3">
    <source>
        <dbReference type="Pfam" id="PF22910"/>
    </source>
</evidence>
<reference evidence="4 5" key="1">
    <citation type="submission" date="2024-01" db="EMBL/GenBank/DDBJ databases">
        <title>The genomes of 5 underutilized Papilionoideae crops provide insights into root nodulation and disease resistanc.</title>
        <authorList>
            <person name="Yuan L."/>
        </authorList>
    </citation>
    <scope>NUCLEOTIDE SEQUENCE [LARGE SCALE GENOMIC DNA]</scope>
    <source>
        <strain evidence="4">ZHUSHIDOU_FW_LH</strain>
        <tissue evidence="4">Leaf</tissue>
    </source>
</reference>
<dbReference type="InterPro" id="IPR055126">
    <property type="entry name" value="EDR4-like_N"/>
</dbReference>
<protein>
    <recommendedName>
        <fullName evidence="6">Zinc-ribbon domain-containing protein</fullName>
    </recommendedName>
</protein>
<sequence>MSGESAPKPRLVLCPRCRQLLPEPPDVDVYQCGGCGTTLQAKKRKNRAVNSEPSTQQTDATTRNSLDLVSDNKQHSNGEQLVIPQENGSRERATSSSSGNGENLVIPQKNSLREKAMSSSGNGENLVIPQENSLREKATSSSSGECSLEGNGGRGQIVNGECHGEPLAISQETGLREKANSSSSGECSVDGNSGSGQTENGECNGGQLRWFNLSGEDLESETDIYKLLLIRRQRVPDNGCSNEPTRGEIEASSELKADHSVENANNSNLRLEGEEVSDGKMPLEGAEEESICAPDINNTNNEKSALVGVKPEVNITRDDLEGEEELKSGNLLPEGAAEQELISELDGEEVNNDKSAMVGASSVDVNGSNKAAEEINNGTLLLQGEEKELNARSSDREDIKNDELALEGANSDVDILGSASTARRSSSDDFISQKGSIAHVSPREVEEGKYGNRVSSPNEYQKQAQKKIHHSFDSVTSVDTCDTSTLINLSSELRGTLEELPKSPTTRSSRAYEGSISSNDWVDERYPSQQLDSFENSYTVANGVSEGRSRKGKGLANSMLYGDLDTQHQSYVVNGKHHLLKDNLGIQNEVPLPETTRHGHPHWMRTRREEFPSKIPFHRSGFQSGYESGSPSNQTHDDPYSSSSFLSPDFYEDPDQEKMKLLRMVYKLQDQLNRTRYANAETNGRLSTDISYKGNHVSTYHGHDLHEGRFYHGHDFPRCDHGINRHQRHNFSQPYVSEVASSAHNVDYSCVHCCPQERQCSAELPPRVLFQHEEICKSHPGCNCYSYPSSPQCFVPSKVLYGHETKSGDQRHRVLEVKNYLREKQKVTKRHYRPVAGGAPFVTCHKCLNLLQLPADFLIFKRVFHRLQCGSCSEVLKFSLQNRSHIVSYAPNAIVPSSCDLDDQKEAINSSNLHSADPISYSDDYGHSVSKSYSSEGDHVAMTPFHSLHDSENGNPSVCHGPSSSEPPIETDELAVDSSNITSEMAAPSPPKSSALHKLMGYSSPIQVIRGIQSFGEGREAILNGENDPNHNNSQQG</sequence>
<comment type="caution">
    <text evidence="4">The sequence shown here is derived from an EMBL/GenBank/DDBJ whole genome shotgun (WGS) entry which is preliminary data.</text>
</comment>
<feature type="compositionally biased region" description="Polar residues" evidence="1">
    <location>
        <begin position="180"/>
        <end position="201"/>
    </location>
</feature>
<dbReference type="InterPro" id="IPR040244">
    <property type="entry name" value="EDR4-like"/>
</dbReference>
<dbReference type="Pfam" id="PF22910">
    <property type="entry name" value="EDR4-like_1st"/>
    <property type="match status" value="1"/>
</dbReference>
<feature type="region of interest" description="Disordered" evidence="1">
    <location>
        <begin position="614"/>
        <end position="649"/>
    </location>
</feature>
<gene>
    <name evidence="4" type="ORF">RIF29_17015</name>
</gene>
<keyword evidence="5" id="KW-1185">Reference proteome</keyword>
<feature type="compositionally biased region" description="Polar residues" evidence="1">
    <location>
        <begin position="621"/>
        <end position="646"/>
    </location>
</feature>
<proteinExistence type="predicted"/>
<feature type="region of interest" description="Disordered" evidence="1">
    <location>
        <begin position="239"/>
        <end position="261"/>
    </location>
</feature>
<evidence type="ECO:0000313" key="5">
    <source>
        <dbReference type="Proteomes" id="UP001372338"/>
    </source>
</evidence>